<sequence length="45" mass="4882">MGKKQKNRGTDLGTSVNPQGLTPDEASRDPKTALENRAKKSNTKI</sequence>
<evidence type="ECO:0000256" key="2">
    <source>
        <dbReference type="SAM" id="MobiDB-lite"/>
    </source>
</evidence>
<evidence type="ECO:0000313" key="3">
    <source>
        <dbReference type="EMBL" id="MFB9762352.1"/>
    </source>
</evidence>
<evidence type="ECO:0000313" key="4">
    <source>
        <dbReference type="Proteomes" id="UP001589609"/>
    </source>
</evidence>
<comment type="caution">
    <text evidence="3">The sequence shown here is derived from an EMBL/GenBank/DDBJ whole genome shotgun (WGS) entry which is preliminary data.</text>
</comment>
<organism evidence="3 4">
    <name type="scientific">Ectobacillus funiculus</name>
    <dbReference type="NCBI Taxonomy" id="137993"/>
    <lineage>
        <taxon>Bacteria</taxon>
        <taxon>Bacillati</taxon>
        <taxon>Bacillota</taxon>
        <taxon>Bacilli</taxon>
        <taxon>Bacillales</taxon>
        <taxon>Bacillaceae</taxon>
        <taxon>Ectobacillus</taxon>
    </lineage>
</organism>
<dbReference type="NCBIfam" id="TIGR03093">
    <property type="entry name" value="SASP_sspL"/>
    <property type="match status" value="1"/>
</dbReference>
<gene>
    <name evidence="3" type="primary">sspL</name>
    <name evidence="3" type="ORF">ACFFMS_29435</name>
</gene>
<protein>
    <recommendedName>
        <fullName evidence="1">Small, acid-soluble spore protein L</fullName>
    </recommendedName>
</protein>
<dbReference type="RefSeq" id="WP_379952249.1">
    <property type="nucleotide sequence ID" value="NZ_JAPCYI010000001.1"/>
</dbReference>
<feature type="region of interest" description="Disordered" evidence="2">
    <location>
        <begin position="1"/>
        <end position="45"/>
    </location>
</feature>
<name>A0ABV5WPM0_9BACI</name>
<feature type="compositionally biased region" description="Basic and acidic residues" evidence="2">
    <location>
        <begin position="25"/>
        <end position="38"/>
    </location>
</feature>
<evidence type="ECO:0000256" key="1">
    <source>
        <dbReference type="NCBIfam" id="TIGR03093"/>
    </source>
</evidence>
<proteinExistence type="predicted"/>
<accession>A0ABV5WPM0</accession>
<dbReference type="InterPro" id="IPR017526">
    <property type="entry name" value="SASP_SspL"/>
</dbReference>
<dbReference type="EMBL" id="JBHMAF010000196">
    <property type="protein sequence ID" value="MFB9762352.1"/>
    <property type="molecule type" value="Genomic_DNA"/>
</dbReference>
<keyword evidence="4" id="KW-1185">Reference proteome</keyword>
<dbReference type="Proteomes" id="UP001589609">
    <property type="component" value="Unassembled WGS sequence"/>
</dbReference>
<reference evidence="3 4" key="1">
    <citation type="submission" date="2024-09" db="EMBL/GenBank/DDBJ databases">
        <authorList>
            <person name="Sun Q."/>
            <person name="Mori K."/>
        </authorList>
    </citation>
    <scope>NUCLEOTIDE SEQUENCE [LARGE SCALE GENOMIC DNA]</scope>
    <source>
        <strain evidence="3 4">JCM 11201</strain>
    </source>
</reference>